<gene>
    <name evidence="9" type="ORF">LKD32_04295</name>
</gene>
<evidence type="ECO:0000259" key="7">
    <source>
        <dbReference type="Pfam" id="PF04542"/>
    </source>
</evidence>
<reference evidence="9" key="1">
    <citation type="submission" date="2021-10" db="EMBL/GenBank/DDBJ databases">
        <title>Anaerobic single-cell dispensing facilitates the cultivation of human gut bacteria.</title>
        <authorList>
            <person name="Afrizal A."/>
        </authorList>
    </citation>
    <scope>NUCLEOTIDE SEQUENCE</scope>
    <source>
        <strain evidence="9">CLA-AA-H274</strain>
    </source>
</reference>
<evidence type="ECO:0000313" key="10">
    <source>
        <dbReference type="Proteomes" id="UP001198962"/>
    </source>
</evidence>
<accession>A0AAE3ALS6</accession>
<evidence type="ECO:0000256" key="2">
    <source>
        <dbReference type="ARBA" id="ARBA00023015"/>
    </source>
</evidence>
<keyword evidence="4" id="KW-0238">DNA-binding</keyword>
<evidence type="ECO:0000256" key="1">
    <source>
        <dbReference type="ARBA" id="ARBA00010641"/>
    </source>
</evidence>
<dbReference type="GO" id="GO:0016987">
    <property type="term" value="F:sigma factor activity"/>
    <property type="evidence" value="ECO:0007669"/>
    <property type="project" value="UniProtKB-KW"/>
</dbReference>
<feature type="domain" description="RNA polymerase sigma factor 70 region 4 type 2" evidence="8">
    <location>
        <begin position="127"/>
        <end position="164"/>
    </location>
</feature>
<dbReference type="InterPro" id="IPR036388">
    <property type="entry name" value="WH-like_DNA-bd_sf"/>
</dbReference>
<dbReference type="RefSeq" id="WP_308450833.1">
    <property type="nucleotide sequence ID" value="NZ_JAJEPU010000008.1"/>
</dbReference>
<dbReference type="InterPro" id="IPR013325">
    <property type="entry name" value="RNA_pol_sigma_r2"/>
</dbReference>
<dbReference type="Gene3D" id="1.10.1740.10">
    <property type="match status" value="1"/>
</dbReference>
<proteinExistence type="inferred from homology"/>
<dbReference type="EMBL" id="JAJEPU010000008">
    <property type="protein sequence ID" value="MCC2164113.1"/>
    <property type="molecule type" value="Genomic_DNA"/>
</dbReference>
<sequence>MSSDERFLSIYQKNLKLLKWIAKKNRIPKDEIEDIVQETFFAYYGHYPLTWDDRKVRYYLAKILTNKCRDYYRSRNRRPVEYMDPTELRNISFGNKVGQDPLSIVMELQACKATAAGLKTMKKEWSSIIIMYTLQGISIREISEMMNISEAACRMRLMRGRELLYQMVERDRPLTVKQKSPKLARKKSKDSSYTNTKYASQPRYIPISQLSDS</sequence>
<evidence type="ECO:0000313" key="9">
    <source>
        <dbReference type="EMBL" id="MCC2164113.1"/>
    </source>
</evidence>
<dbReference type="InterPro" id="IPR013249">
    <property type="entry name" value="RNA_pol_sigma70_r4_t2"/>
</dbReference>
<evidence type="ECO:0000256" key="3">
    <source>
        <dbReference type="ARBA" id="ARBA00023082"/>
    </source>
</evidence>
<dbReference type="InterPro" id="IPR039425">
    <property type="entry name" value="RNA_pol_sigma-70-like"/>
</dbReference>
<dbReference type="Pfam" id="PF08281">
    <property type="entry name" value="Sigma70_r4_2"/>
    <property type="match status" value="1"/>
</dbReference>
<keyword evidence="2" id="KW-0805">Transcription regulation</keyword>
<dbReference type="Gene3D" id="1.10.10.10">
    <property type="entry name" value="Winged helix-like DNA-binding domain superfamily/Winged helix DNA-binding domain"/>
    <property type="match status" value="1"/>
</dbReference>
<comment type="caution">
    <text evidence="9">The sequence shown here is derived from an EMBL/GenBank/DDBJ whole genome shotgun (WGS) entry which is preliminary data.</text>
</comment>
<organism evidence="9 10">
    <name type="scientific">Brotaphodocola catenula</name>
    <dbReference type="NCBI Taxonomy" id="2885361"/>
    <lineage>
        <taxon>Bacteria</taxon>
        <taxon>Bacillati</taxon>
        <taxon>Bacillota</taxon>
        <taxon>Clostridia</taxon>
        <taxon>Lachnospirales</taxon>
        <taxon>Lachnospiraceae</taxon>
        <taxon>Brotaphodocola</taxon>
    </lineage>
</organism>
<feature type="domain" description="RNA polymerase sigma-70 region 2" evidence="7">
    <location>
        <begin position="10"/>
        <end position="78"/>
    </location>
</feature>
<dbReference type="InterPro" id="IPR013324">
    <property type="entry name" value="RNA_pol_sigma_r3/r4-like"/>
</dbReference>
<dbReference type="InterPro" id="IPR014284">
    <property type="entry name" value="RNA_pol_sigma-70_dom"/>
</dbReference>
<keyword evidence="10" id="KW-1185">Reference proteome</keyword>
<dbReference type="AlphaFoldDB" id="A0AAE3ALS6"/>
<dbReference type="PANTHER" id="PTHR43133:SF8">
    <property type="entry name" value="RNA POLYMERASE SIGMA FACTOR HI_1459-RELATED"/>
    <property type="match status" value="1"/>
</dbReference>
<dbReference type="InterPro" id="IPR007627">
    <property type="entry name" value="RNA_pol_sigma70_r2"/>
</dbReference>
<dbReference type="Proteomes" id="UP001198962">
    <property type="component" value="Unassembled WGS sequence"/>
</dbReference>
<evidence type="ECO:0000256" key="5">
    <source>
        <dbReference type="ARBA" id="ARBA00023163"/>
    </source>
</evidence>
<dbReference type="NCBIfam" id="TIGR02937">
    <property type="entry name" value="sigma70-ECF"/>
    <property type="match status" value="1"/>
</dbReference>
<dbReference type="GO" id="GO:0003677">
    <property type="term" value="F:DNA binding"/>
    <property type="evidence" value="ECO:0007669"/>
    <property type="project" value="UniProtKB-KW"/>
</dbReference>
<evidence type="ECO:0000256" key="6">
    <source>
        <dbReference type="SAM" id="MobiDB-lite"/>
    </source>
</evidence>
<dbReference type="SUPFAM" id="SSF88946">
    <property type="entry name" value="Sigma2 domain of RNA polymerase sigma factors"/>
    <property type="match status" value="1"/>
</dbReference>
<dbReference type="PANTHER" id="PTHR43133">
    <property type="entry name" value="RNA POLYMERASE ECF-TYPE SIGMA FACTO"/>
    <property type="match status" value="1"/>
</dbReference>
<evidence type="ECO:0000259" key="8">
    <source>
        <dbReference type="Pfam" id="PF08281"/>
    </source>
</evidence>
<feature type="compositionally biased region" description="Basic residues" evidence="6">
    <location>
        <begin position="179"/>
        <end position="188"/>
    </location>
</feature>
<dbReference type="Pfam" id="PF04542">
    <property type="entry name" value="Sigma70_r2"/>
    <property type="match status" value="1"/>
</dbReference>
<keyword evidence="5" id="KW-0804">Transcription</keyword>
<name>A0AAE3ALS6_9FIRM</name>
<protein>
    <submittedName>
        <fullName evidence="9">RNA polymerase sigma factor</fullName>
    </submittedName>
</protein>
<evidence type="ECO:0000256" key="4">
    <source>
        <dbReference type="ARBA" id="ARBA00023125"/>
    </source>
</evidence>
<keyword evidence="3" id="KW-0731">Sigma factor</keyword>
<dbReference type="GO" id="GO:0006352">
    <property type="term" value="P:DNA-templated transcription initiation"/>
    <property type="evidence" value="ECO:0007669"/>
    <property type="project" value="InterPro"/>
</dbReference>
<comment type="similarity">
    <text evidence="1">Belongs to the sigma-70 factor family. ECF subfamily.</text>
</comment>
<feature type="region of interest" description="Disordered" evidence="6">
    <location>
        <begin position="177"/>
        <end position="213"/>
    </location>
</feature>
<dbReference type="SUPFAM" id="SSF88659">
    <property type="entry name" value="Sigma3 and sigma4 domains of RNA polymerase sigma factors"/>
    <property type="match status" value="1"/>
</dbReference>